<protein>
    <submittedName>
        <fullName evidence="8">WD_REPEATS_REGION domain-containing protein</fullName>
    </submittedName>
</protein>
<reference evidence="8" key="2">
    <citation type="submission" date="2020-10" db="UniProtKB">
        <authorList>
            <consortium name="WormBaseParasite"/>
        </authorList>
    </citation>
    <scope>IDENTIFICATION</scope>
</reference>
<dbReference type="Gene3D" id="2.130.10.10">
    <property type="entry name" value="YVTN repeat-like/Quinoprotein amine dehydrogenase"/>
    <property type="match status" value="2"/>
</dbReference>
<dbReference type="SUPFAM" id="SSF50978">
    <property type="entry name" value="WD40 repeat-like"/>
    <property type="match status" value="2"/>
</dbReference>
<keyword evidence="7" id="KW-1185">Reference proteome</keyword>
<dbReference type="Pfam" id="PF23387">
    <property type="entry name" value="TPR_IFT80_172"/>
    <property type="match status" value="1"/>
</dbReference>
<reference evidence="7" key="1">
    <citation type="journal article" date="2013" name="Genetics">
        <title>The draft genome and transcriptome of Panagrellus redivivus are shaped by the harsh demands of a free-living lifestyle.</title>
        <authorList>
            <person name="Srinivasan J."/>
            <person name="Dillman A.R."/>
            <person name="Macchietto M.G."/>
            <person name="Heikkinen L."/>
            <person name="Lakso M."/>
            <person name="Fracchia K.M."/>
            <person name="Antoshechkin I."/>
            <person name="Mortazavi A."/>
            <person name="Wong G."/>
            <person name="Sternberg P.W."/>
        </authorList>
    </citation>
    <scope>NUCLEOTIDE SEQUENCE [LARGE SCALE GENOMIC DNA]</scope>
    <source>
        <strain evidence="7">MT8872</strain>
    </source>
</reference>
<evidence type="ECO:0000256" key="1">
    <source>
        <dbReference type="ARBA" id="ARBA00004138"/>
    </source>
</evidence>
<name>A0A7E4VJE4_PANRE</name>
<feature type="repeat" description="WD" evidence="4">
    <location>
        <begin position="255"/>
        <end position="287"/>
    </location>
</feature>
<evidence type="ECO:0000256" key="2">
    <source>
        <dbReference type="ARBA" id="ARBA00023069"/>
    </source>
</evidence>
<accession>A0A7E4VJE4</accession>
<keyword evidence="3" id="KW-0966">Cell projection</keyword>
<comment type="subcellular location">
    <subcellularLocation>
        <location evidence="1">Cell projection</location>
        <location evidence="1">Cilium</location>
    </subcellularLocation>
</comment>
<dbReference type="InterPro" id="IPR036322">
    <property type="entry name" value="WD40_repeat_dom_sf"/>
</dbReference>
<dbReference type="PANTHER" id="PTHR24098">
    <property type="entry name" value="OUTER SEGMENT 5"/>
    <property type="match status" value="1"/>
</dbReference>
<feature type="repeat" description="WD" evidence="4">
    <location>
        <begin position="173"/>
        <end position="205"/>
    </location>
</feature>
<feature type="domain" description="IFT80/172/WDR35 TPR" evidence="6">
    <location>
        <begin position="688"/>
        <end position="833"/>
    </location>
</feature>
<dbReference type="AlphaFoldDB" id="A0A7E4VJE4"/>
<dbReference type="PROSITE" id="PS50082">
    <property type="entry name" value="WD_REPEATS_2"/>
    <property type="match status" value="2"/>
</dbReference>
<evidence type="ECO:0000259" key="5">
    <source>
        <dbReference type="Pfam" id="PF23335"/>
    </source>
</evidence>
<dbReference type="PANTHER" id="PTHR24098:SF0">
    <property type="entry name" value="OUTER SEGMENT 5"/>
    <property type="match status" value="1"/>
</dbReference>
<proteinExistence type="predicted"/>
<dbReference type="InterPro" id="IPR015943">
    <property type="entry name" value="WD40/YVTN_repeat-like_dom_sf"/>
</dbReference>
<keyword evidence="2" id="KW-0969">Cilium</keyword>
<keyword evidence="4" id="KW-0853">WD repeat</keyword>
<evidence type="ECO:0000256" key="4">
    <source>
        <dbReference type="PROSITE-ProRule" id="PRU00221"/>
    </source>
</evidence>
<evidence type="ECO:0000313" key="8">
    <source>
        <dbReference type="WBParaSite" id="Pan_g21659.t1"/>
    </source>
</evidence>
<dbReference type="PROSITE" id="PS50294">
    <property type="entry name" value="WD_REPEATS_REGION"/>
    <property type="match status" value="2"/>
</dbReference>
<evidence type="ECO:0000256" key="3">
    <source>
        <dbReference type="ARBA" id="ARBA00023273"/>
    </source>
</evidence>
<evidence type="ECO:0000313" key="7">
    <source>
        <dbReference type="Proteomes" id="UP000492821"/>
    </source>
</evidence>
<sequence length="836" mass="92384">MGPTTDRPPAALAVAALAVAARALTRNGSSRCRREASSPAAAFIAAGIGDGLELRLLALRLWQQDCGTGGTGKVEWRRGLRCQCESGDEVEMGWLNSDEVLSAGDDHVVLKWTIGKRDCVPMPALKGTTYPLGLHFYPRGIGGKHVANDIFLLPSTDGKIQIISAAGKVEKTIDAHEGAALCAKWSSDGTSFASCGEDGLVKMWSRNGMLRSVLAQNARPVYALDWNSDSTKVAYCSGDLCFIKSLKAHTAPTKWKAHDGITLCIDWSVSSELLVTGGEDCKYRVWDAYGRPVYTSVSHHYPVTSVSWSPDGELFAVGSFNILRLCDKVGWSHSLEKLNSGSVYSICWSPDGTQIVAGSGSGQLIHAHVIDRRYWWNNLEVLQSGRNVIEVRDVLSEVAKDKLETRDRITKLQLGFGHLVVATTRQCYVYSSKNWNTPLILDLKECAVSLIMLCEKYFLMVDGGQINVLNYEGRVQTPIKLPGSVQGEAVTERTSAISNDVIAFRDRTHHNTVHLFETATGKAAGDGKIEHSVDITNIVLNQCGPIADRRLVFIDVNGDAFVALINTYAAYQRIEKIGSMVTDIMFNTSTNMLAGLQERKLLIWTNPSVVFTDKDLLQRSIAELEVEDLGKSPYLISFVGNVITIRRSDGCLIPCAVPPYPAGILNCVNGNKWDQAIRLCRILKDEVLWALLASLAAANKNFFVAEIAYGELSEPEKVIFLNEIRSETNPQIKSALMTLFNGNARDAQLNLAQNGHTFRAIMTCLSLFQFDKALDMAVRTKTHVDTVVGYRQKYLEKTGRKENDPKFLKQLAEVEIDWQHIQEKIKEEYDKERIAK</sequence>
<dbReference type="Proteomes" id="UP000492821">
    <property type="component" value="Unassembled WGS sequence"/>
</dbReference>
<dbReference type="Gene3D" id="1.25.40.470">
    <property type="match status" value="1"/>
</dbReference>
<dbReference type="SMART" id="SM00320">
    <property type="entry name" value="WD40"/>
    <property type="match status" value="5"/>
</dbReference>
<evidence type="ECO:0000259" key="6">
    <source>
        <dbReference type="Pfam" id="PF23387"/>
    </source>
</evidence>
<dbReference type="InterPro" id="IPR056157">
    <property type="entry name" value="TPR_IFT80_172_dom"/>
</dbReference>
<dbReference type="InterPro" id="IPR001680">
    <property type="entry name" value="WD40_rpt"/>
</dbReference>
<dbReference type="Pfam" id="PF23335">
    <property type="entry name" value="Beta-prop_IFT80_2nd"/>
    <property type="match status" value="1"/>
</dbReference>
<organism evidence="7 8">
    <name type="scientific">Panagrellus redivivus</name>
    <name type="common">Microworm</name>
    <dbReference type="NCBI Taxonomy" id="6233"/>
    <lineage>
        <taxon>Eukaryota</taxon>
        <taxon>Metazoa</taxon>
        <taxon>Ecdysozoa</taxon>
        <taxon>Nematoda</taxon>
        <taxon>Chromadorea</taxon>
        <taxon>Rhabditida</taxon>
        <taxon>Tylenchina</taxon>
        <taxon>Panagrolaimomorpha</taxon>
        <taxon>Panagrolaimoidea</taxon>
        <taxon>Panagrolaimidae</taxon>
        <taxon>Panagrellus</taxon>
    </lineage>
</organism>
<dbReference type="GO" id="GO:0030992">
    <property type="term" value="C:intraciliary transport particle B"/>
    <property type="evidence" value="ECO:0007669"/>
    <property type="project" value="TreeGrafter"/>
</dbReference>
<dbReference type="GO" id="GO:0005929">
    <property type="term" value="C:cilium"/>
    <property type="evidence" value="ECO:0007669"/>
    <property type="project" value="UniProtKB-SubCell"/>
</dbReference>
<dbReference type="InterPro" id="IPR056456">
    <property type="entry name" value="Beta-prop_IFT80_2nd"/>
</dbReference>
<feature type="domain" description="IFT80 second beta-propeller" evidence="5">
    <location>
        <begin position="371"/>
        <end position="660"/>
    </location>
</feature>
<dbReference type="Pfam" id="PF00400">
    <property type="entry name" value="WD40"/>
    <property type="match status" value="4"/>
</dbReference>
<dbReference type="GO" id="GO:0060271">
    <property type="term" value="P:cilium assembly"/>
    <property type="evidence" value="ECO:0007669"/>
    <property type="project" value="TreeGrafter"/>
</dbReference>
<dbReference type="WBParaSite" id="Pan_g21659.t1">
    <property type="protein sequence ID" value="Pan_g21659.t1"/>
    <property type="gene ID" value="Pan_g21659"/>
</dbReference>